<dbReference type="Gene3D" id="2.60.40.4070">
    <property type="match status" value="1"/>
</dbReference>
<accession>A0ABT1YRM1</accession>
<evidence type="ECO:0000256" key="2">
    <source>
        <dbReference type="ARBA" id="ARBA00022737"/>
    </source>
</evidence>
<dbReference type="InterPro" id="IPR006530">
    <property type="entry name" value="YD"/>
</dbReference>
<dbReference type="InterPro" id="IPR022385">
    <property type="entry name" value="Rhs_assc_core"/>
</dbReference>
<comment type="caution">
    <text evidence="8">The sequence shown here is derived from an EMBL/GenBank/DDBJ whole genome shotgun (WGS) entry which is preliminary data.</text>
</comment>
<feature type="chain" id="PRO_5046979194" evidence="5">
    <location>
        <begin position="29"/>
        <end position="2800"/>
    </location>
</feature>
<dbReference type="Pfam" id="PF00395">
    <property type="entry name" value="SLH"/>
    <property type="match status" value="3"/>
</dbReference>
<feature type="domain" description="Fibronectin type-III" evidence="6">
    <location>
        <begin position="652"/>
        <end position="745"/>
    </location>
</feature>
<feature type="domain" description="Fibronectin type-III" evidence="6">
    <location>
        <begin position="444"/>
        <end position="543"/>
    </location>
</feature>
<keyword evidence="1" id="KW-0245">EGF-like domain</keyword>
<evidence type="ECO:0000259" key="6">
    <source>
        <dbReference type="PROSITE" id="PS50853"/>
    </source>
</evidence>
<proteinExistence type="predicted"/>
<evidence type="ECO:0000259" key="7">
    <source>
        <dbReference type="PROSITE" id="PS51272"/>
    </source>
</evidence>
<feature type="region of interest" description="Disordered" evidence="4">
    <location>
        <begin position="1192"/>
        <end position="1223"/>
    </location>
</feature>
<feature type="signal peptide" evidence="5">
    <location>
        <begin position="1"/>
        <end position="28"/>
    </location>
</feature>
<dbReference type="InterPro" id="IPR001119">
    <property type="entry name" value="SLH_dom"/>
</dbReference>
<sequence length="2800" mass="301514">MGYRSYKKVFLQFMIFILLLQAVAPVSAADQPAASKGNSGLKLTDKLPAWAEQEINGLVNEGIIQGFEDGSFQPDRAVTRAETAVWLARLTGNAKDNKNGIFPDVSDQWFAPDVNQAASLGIIIGYADGNFHPNENVNRFEVAVMLNRMLKLADPNDQSFTDKGLIPEWASPAVSALYKAGVIQGYDDGAFHGDRKLTRAEAAVLVHRVWKRWSDAKAEQKSNPLAISVTAPDGSPLKDASVFIHIKGKRAYSIWGRTDAQGQFSTKDLALGAYDIHVVGDGVIAYQSVEYKSDTASLHITAEKAAAFTGKLVDKDNKPAEGVVLSFTTNPTFYAVSGADGSYKAYVLPDRTYRLSYLEVSELKGLGTNAETVFRHEQLLKDVVLLDSELTELPGCNCSKFDAPETFKSPAAGESLETGSHSIVGAAVPVGGGGGRSSNSGNTPPADITPPAVTAGLIGTAGNGKAVLVWTANGESDLAGYKVYVSADGGANWSPGTDAGKATGYTVDGLTNGTTYKIAVTAYDSSGNESQKSAAVNVTPESGENPPPDRTPPAIPAGLTSVAGDGTAALTWTANNEQDLAGYKVYVSADGGVHWNPSVNAGNVTSFTVAGLTNGTTYHLAITAYDATGNESQKTAAVTAVPRSNETPDRTPPAVPSGLTATPGDSAAALSWTANNENDLAGYKVYVSSDGGAHWNPAIQAGNVTSFTVAGLTNGTTYHLAITAYDATGNESQKTAAVTAVPRSNETPDRTPPAVPSGLTAIPGDSAAALSWTANNEADLAGYKVYVSSDGGVHWNPAIQAGNATSYTVAGLTNGTTYHVAITAYDTNGNESQKTATVSVVPANQGTGNLPPDPSQVATPVSLASQPSFSSMTEFLYKGSNPVQTGVAPNAIEPQRAAVLRGKVLDEAGNPLSGVKITILNHSEWGQTLTRTDGMFDMAVTGIGSLTVVSSKDGYMSVQRKHTVTWGDYTTMDDVVLKPYDTKVTAINLTNAQEMQAAQGSAVVDANGTRTPTILVPQGTTATMKLADGTTVPLDEIHFRATEYTVGEKGPQSMPGDLPTFVGYTHAVELSADEAIEAGATEVTFNKPLYYYVDNYLNFPVGEIVPIGYYDRKMGQWVPSDNGKVIAIISNQAGIANIDTDGDGVADDDTKLNALGFTVDERKKLAGMYQPGHSLWRSPVAHFTPWDCNWPYGPPDDATDPPDRKPNEDDADKEDPCKQKGSIIGCENQSLGEIIPISGTSYSLYHDSGRTPGYLNKSKITIPVSDATTPASLKFITVKIEIAGKSISTVFNSAPNQTHTYLWDGKDVYGRMLSGGEYPYRVTVTYHYAPVYYAANRDVVQSFGRIGNSSNTIIGGLEMAYITSSKVWDGQISSPSNPYEKMGIAGWSLNTHHLFNKVSDSLYMGNGSRSQKNTFSLKFLNLRGDPGMPGNYERDNHLQSRVFSGYTATGAGGELYYAASNYTTQELLILRLDPTNKLNKVGSFPMNYELSRLAVGLDGSVYVFFSNQYKLFRKKISETEWTVVVGNGIKGQPSALIPDGIKATEAELYYVTDIKGDANGNLYFIGISEDLYKVGSDGRVVAMNESKVNHPGSGADSGIANKQTIGSIEKMQIGPDGSLYVLDTYGYFYGARAWIRRIYPDGTMKLYAGPPTKPAIADGQSALETSFYTIDFEIDGRGNIYFQTYYQYGGATGNFYKIAINGVVEQVNPYTLKKLKEEYKTTDLYLSNVDSKGNLIVSSRDGAKYGEYRFYKATLFGDRTTVPSDDGVFLYQFDADTGRHMDTLHSLTGTVVESFGYDTEGRLQSIEDRDGNKTVIERDAQGLPTAIVAPGGQRTSLAVDGSGQLKNVTLLAGDSYKMSYDANGLLTQFTDPKQQLSEYQYDGEGMLIQAKNAAEGVKTLARTKIQNGYQVAFTDPENKKTVYEVKRSGGNIIRTTTDPAGAKIKSTLRFDGSQQVELPDGTVTTKTIGEDPRYGKNVPMLLELKINTPDGRTTTFTETRAVQLNQDSSFKALTHTYKVNGNTSTVTFDAATKTYTETSAEGKVVKTYLDASDRVFKEEYPGQNIQPVQYEYDAKGRLKLVKQGEQLVQYAYDDRNRLVSMTDAFGSKKEFTYNDADQLTSVKSPNGKVYSYNYDSNDQMTGLTMPNGMKYNQQFNELGQFKSFAPDGVSPWVTLDYDNGERLNKASLPSGRNVDYGYESSGGKRITAMNDPDVKRSFTYSDATDRVSSIMSEQTGNAALKQTIEYTYSGSDVKKIAYKGKAAGTFDYTYDNLSNLTNIHMAVTQQVYGNVTNVVYDTAIGWNKDNQMTRFGPFNFTLSGPGGRAATVSDGALSMENTYDDLGRLQQRKYLLNGRSVYGAEYDYDSRGFVTDRTVSMAGGAADRIHYEYDRDGQLLSSARAGGGFTETYSYDVNKNRTSRSITGKPEELSLYDANDLLKQAGATAYVFDADGFLKQRGSDRFRYGVRGELLEATVSGSTYTYTYDALGRRTARDDGTGKTIQYLYGHPHSLQMLTASVGTNGEVTNYYYNEDSLLIGFERGGQRYYVITDNVGTPELVLNAAGAEVKKLRYDSYGVLLSDSNPAFELLIGFAGGLEDRATGLVRFGARDYDSASGRWTARDPVLFESGQANLYAYVNNNPVLLRDPCGMFCVGASAYEGIGGGGKVCVTDEGFSSCLEAGFGVGGGLDLNPMEDLSTDGISAELTGKLAHGPASLTFGVKASTAWDGGCPEFGGILKADVGPFRADLLNLKKSGAKGKESQLKHDVRDLFKNNDYGGNGGSISIKAEAALKVKGCKSFRW</sequence>
<dbReference type="InterPro" id="IPR008969">
    <property type="entry name" value="CarboxyPept-like_regulatory"/>
</dbReference>
<evidence type="ECO:0000256" key="5">
    <source>
        <dbReference type="SAM" id="SignalP"/>
    </source>
</evidence>
<feature type="domain" description="SLH" evidence="7">
    <location>
        <begin position="97"/>
        <end position="160"/>
    </location>
</feature>
<reference evidence="8 9" key="1">
    <citation type="submission" date="2022-08" db="EMBL/GenBank/DDBJ databases">
        <title>Paenibacillus endoradicis sp. nov., Paenibacillus radicibacter sp. nov and Paenibacillus pararadicis sp. nov., three cold-adapted plant growth-promoting bacteria isolated from root of Larix gmelinii in Great Khingan.</title>
        <authorList>
            <person name="Xue H."/>
        </authorList>
    </citation>
    <scope>NUCLEOTIDE SEQUENCE [LARGE SCALE GENOMIC DNA]</scope>
    <source>
        <strain evidence="8 9">N5-1-1-5</strain>
    </source>
</reference>
<feature type="domain" description="Fibronectin type-III" evidence="6">
    <location>
        <begin position="552"/>
        <end position="645"/>
    </location>
</feature>
<dbReference type="SUPFAM" id="SSF101898">
    <property type="entry name" value="NHL repeat"/>
    <property type="match status" value="1"/>
</dbReference>
<dbReference type="PROSITE" id="PS51272">
    <property type="entry name" value="SLH"/>
    <property type="match status" value="3"/>
</dbReference>
<dbReference type="NCBIfam" id="TIGR03696">
    <property type="entry name" value="Rhs_assc_core"/>
    <property type="match status" value="1"/>
</dbReference>
<dbReference type="Gene3D" id="2.180.10.10">
    <property type="entry name" value="RHS repeat-associated core"/>
    <property type="match status" value="1"/>
</dbReference>
<keyword evidence="9" id="KW-1185">Reference proteome</keyword>
<dbReference type="Pfam" id="PF00041">
    <property type="entry name" value="fn3"/>
    <property type="match status" value="4"/>
</dbReference>
<dbReference type="Gene3D" id="2.60.40.10">
    <property type="entry name" value="Immunoglobulins"/>
    <property type="match status" value="4"/>
</dbReference>
<dbReference type="SUPFAM" id="SSF49265">
    <property type="entry name" value="Fibronectin type III"/>
    <property type="match status" value="2"/>
</dbReference>
<name>A0ABT1YRM1_9BACL</name>
<feature type="domain" description="SLH" evidence="7">
    <location>
        <begin position="161"/>
        <end position="220"/>
    </location>
</feature>
<protein>
    <submittedName>
        <fullName evidence="8">Fibronectin type III domain-containing protein</fullName>
    </submittedName>
</protein>
<dbReference type="Pfam" id="PF25023">
    <property type="entry name" value="TEN_YD-shell"/>
    <property type="match status" value="1"/>
</dbReference>
<evidence type="ECO:0000256" key="3">
    <source>
        <dbReference type="ARBA" id="ARBA00023157"/>
    </source>
</evidence>
<evidence type="ECO:0000256" key="1">
    <source>
        <dbReference type="ARBA" id="ARBA00022536"/>
    </source>
</evidence>
<dbReference type="InterPro" id="IPR013783">
    <property type="entry name" value="Ig-like_fold"/>
</dbReference>
<dbReference type="Pfam" id="PF25020">
    <property type="entry name" value="TTR_TEN1-4"/>
    <property type="match status" value="1"/>
</dbReference>
<evidence type="ECO:0000313" key="8">
    <source>
        <dbReference type="EMBL" id="MCR8634635.1"/>
    </source>
</evidence>
<dbReference type="CDD" id="cd00063">
    <property type="entry name" value="FN3"/>
    <property type="match status" value="4"/>
</dbReference>
<evidence type="ECO:0000313" key="9">
    <source>
        <dbReference type="Proteomes" id="UP001300012"/>
    </source>
</evidence>
<dbReference type="Proteomes" id="UP001300012">
    <property type="component" value="Unassembled WGS sequence"/>
</dbReference>
<dbReference type="PANTHER" id="PTHR11219">
    <property type="entry name" value="TENEURIN AND N-ACETYLGLUCOSAMINE-1-PHOSPHODIESTER ALPHA-N-ACETYLGLUCOSAMINIDASE"/>
    <property type="match status" value="1"/>
</dbReference>
<dbReference type="InterPro" id="IPR056820">
    <property type="entry name" value="TEN_TTR-like"/>
</dbReference>
<evidence type="ECO:0000256" key="4">
    <source>
        <dbReference type="SAM" id="MobiDB-lite"/>
    </source>
</evidence>
<keyword evidence="3" id="KW-1015">Disulfide bond</keyword>
<dbReference type="RefSeq" id="WP_258216192.1">
    <property type="nucleotide sequence ID" value="NZ_JANQBD010000021.1"/>
</dbReference>
<dbReference type="InterPro" id="IPR051216">
    <property type="entry name" value="Teneurin"/>
</dbReference>
<keyword evidence="5" id="KW-0732">Signal</keyword>
<dbReference type="SUPFAM" id="SSF49464">
    <property type="entry name" value="Carboxypeptidase regulatory domain-like"/>
    <property type="match status" value="1"/>
</dbReference>
<feature type="compositionally biased region" description="Polar residues" evidence="4">
    <location>
        <begin position="529"/>
        <end position="542"/>
    </location>
</feature>
<dbReference type="SMART" id="SM00060">
    <property type="entry name" value="FN3"/>
    <property type="match status" value="4"/>
</dbReference>
<organism evidence="8 9">
    <name type="scientific">Paenibacillus radicis</name>
    <name type="common">ex Xue et al. 2023</name>
    <dbReference type="NCBI Taxonomy" id="2972489"/>
    <lineage>
        <taxon>Bacteria</taxon>
        <taxon>Bacillati</taxon>
        <taxon>Bacillota</taxon>
        <taxon>Bacilli</taxon>
        <taxon>Bacillales</taxon>
        <taxon>Paenibacillaceae</taxon>
        <taxon>Paenibacillus</taxon>
    </lineage>
</organism>
<keyword evidence="2" id="KW-0677">Repeat</keyword>
<feature type="region of interest" description="Disordered" evidence="4">
    <location>
        <begin position="529"/>
        <end position="552"/>
    </location>
</feature>
<feature type="compositionally biased region" description="Basic and acidic residues" evidence="4">
    <location>
        <begin position="1201"/>
        <end position="1218"/>
    </location>
</feature>
<feature type="domain" description="SLH" evidence="7">
    <location>
        <begin position="38"/>
        <end position="96"/>
    </location>
</feature>
<dbReference type="PANTHER" id="PTHR11219:SF69">
    <property type="entry name" value="TENEURIN-A"/>
    <property type="match status" value="1"/>
</dbReference>
<dbReference type="InterPro" id="IPR056823">
    <property type="entry name" value="TEN-like_YD-shell"/>
</dbReference>
<dbReference type="InterPro" id="IPR036116">
    <property type="entry name" value="FN3_sf"/>
</dbReference>
<dbReference type="EMBL" id="JANQBD010000021">
    <property type="protein sequence ID" value="MCR8634635.1"/>
    <property type="molecule type" value="Genomic_DNA"/>
</dbReference>
<dbReference type="PROSITE" id="PS50853">
    <property type="entry name" value="FN3"/>
    <property type="match status" value="4"/>
</dbReference>
<dbReference type="Gene3D" id="2.60.40.1120">
    <property type="entry name" value="Carboxypeptidase-like, regulatory domain"/>
    <property type="match status" value="1"/>
</dbReference>
<gene>
    <name evidence="8" type="ORF">NV381_25895</name>
</gene>
<dbReference type="NCBIfam" id="TIGR01643">
    <property type="entry name" value="YD_repeat_2x"/>
    <property type="match status" value="4"/>
</dbReference>
<feature type="domain" description="Fibronectin type-III" evidence="6">
    <location>
        <begin position="752"/>
        <end position="846"/>
    </location>
</feature>
<dbReference type="InterPro" id="IPR003961">
    <property type="entry name" value="FN3_dom"/>
</dbReference>